<proteinExistence type="predicted"/>
<dbReference type="Proteomes" id="UP000186777">
    <property type="component" value="Unassembled WGS sequence"/>
</dbReference>
<evidence type="ECO:0000313" key="2">
    <source>
        <dbReference type="Proteomes" id="UP000186777"/>
    </source>
</evidence>
<comment type="caution">
    <text evidence="1">The sequence shown here is derived from an EMBL/GenBank/DDBJ whole genome shotgun (WGS) entry which is preliminary data.</text>
</comment>
<dbReference type="SUPFAM" id="SSF158622">
    <property type="entry name" value="YheA/YmcA-like"/>
    <property type="match status" value="1"/>
</dbReference>
<reference evidence="1 2" key="1">
    <citation type="journal article" date="2016" name="Nat. Biotechnol.">
        <title>Measurement of bacterial replication rates in microbial communities.</title>
        <authorList>
            <person name="Brown C.T."/>
            <person name="Olm M.R."/>
            <person name="Thomas B.C."/>
            <person name="Banfield J.F."/>
        </authorList>
    </citation>
    <scope>NUCLEOTIDE SEQUENCE [LARGE SCALE GENOMIC DNA]</scope>
    <source>
        <strain evidence="1">46_33</strain>
    </source>
</reference>
<dbReference type="Gene3D" id="1.20.1500.10">
    <property type="entry name" value="YheA/YmcA-like"/>
    <property type="match status" value="1"/>
</dbReference>
<dbReference type="RefSeq" id="WP_021719563.1">
    <property type="nucleotide sequence ID" value="NZ_CAMQNL010000007.1"/>
</dbReference>
<gene>
    <name evidence="1" type="ORF">BHW43_05255</name>
</gene>
<protein>
    <recommendedName>
        <fullName evidence="3">YlbF family regulator</fullName>
    </recommendedName>
</protein>
<evidence type="ECO:0008006" key="3">
    <source>
        <dbReference type="Google" id="ProtNLM"/>
    </source>
</evidence>
<dbReference type="InterPro" id="IPR023378">
    <property type="entry name" value="YheA/YmcA-like_dom_sf"/>
</dbReference>
<sequence length="113" mass="12877">MNVYDNANELAKAMRESHEYKKLKEAAVVLEKDPDAKKMVNEYLMVAQEVEFAKHQGKTPDQASVDKMQKLQGILNLNADAVQYLNALIRFQMMLMDVTNTIQDVVKEAMGEK</sequence>
<dbReference type="AlphaFoldDB" id="A0A1Q6R615"/>
<evidence type="ECO:0000313" key="1">
    <source>
        <dbReference type="EMBL" id="OLA37803.1"/>
    </source>
</evidence>
<name>A0A1Q6R615_9FIRM</name>
<dbReference type="Pfam" id="PF06133">
    <property type="entry name" value="Com_YlbF"/>
    <property type="match status" value="1"/>
</dbReference>
<dbReference type="EMBL" id="MNTG01000027">
    <property type="protein sequence ID" value="OLA37803.1"/>
    <property type="molecule type" value="Genomic_DNA"/>
</dbReference>
<organism evidence="1 2">
    <name type="scientific">Phascolarctobacterium succinatutens</name>
    <dbReference type="NCBI Taxonomy" id="626940"/>
    <lineage>
        <taxon>Bacteria</taxon>
        <taxon>Bacillati</taxon>
        <taxon>Bacillota</taxon>
        <taxon>Negativicutes</taxon>
        <taxon>Acidaminococcales</taxon>
        <taxon>Acidaminococcaceae</taxon>
        <taxon>Phascolarctobacterium</taxon>
    </lineage>
</organism>
<dbReference type="InterPro" id="IPR010368">
    <property type="entry name" value="Com_YlbF"/>
</dbReference>
<accession>A0A1Q6R615</accession>
<dbReference type="STRING" id="626940.BHW43_05255"/>